<dbReference type="GO" id="GO:0008410">
    <property type="term" value="F:CoA-transferase activity"/>
    <property type="evidence" value="ECO:0007669"/>
    <property type="project" value="TreeGrafter"/>
</dbReference>
<proteinExistence type="predicted"/>
<dbReference type="EMBL" id="NEVM01000005">
    <property type="protein sequence ID" value="OZI31246.1"/>
    <property type="molecule type" value="Genomic_DNA"/>
</dbReference>
<dbReference type="SUPFAM" id="SSF89796">
    <property type="entry name" value="CoA-transferase family III (CaiB/BaiF)"/>
    <property type="match status" value="1"/>
</dbReference>
<dbReference type="AlphaFoldDB" id="A0A261S1P3"/>
<reference evidence="3" key="1">
    <citation type="submission" date="2017-05" db="EMBL/GenBank/DDBJ databases">
        <title>Complete and WGS of Bordetella genogroups.</title>
        <authorList>
            <person name="Spilker T."/>
            <person name="Lipuma J."/>
        </authorList>
    </citation>
    <scope>NUCLEOTIDE SEQUENCE [LARGE SCALE GENOMIC DNA]</scope>
    <source>
        <strain evidence="3">AU16122</strain>
    </source>
</reference>
<dbReference type="PANTHER" id="PTHR48207">
    <property type="entry name" value="SUCCINATE--HYDROXYMETHYLGLUTARATE COA-TRANSFERASE"/>
    <property type="match status" value="1"/>
</dbReference>
<dbReference type="Proteomes" id="UP000216020">
    <property type="component" value="Unassembled WGS sequence"/>
</dbReference>
<evidence type="ECO:0000256" key="1">
    <source>
        <dbReference type="ARBA" id="ARBA00022679"/>
    </source>
</evidence>
<dbReference type="RefSeq" id="WP_094855661.1">
    <property type="nucleotide sequence ID" value="NZ_NEVM01000005.1"/>
</dbReference>
<dbReference type="InterPro" id="IPR050483">
    <property type="entry name" value="CoA-transferase_III_domain"/>
</dbReference>
<comment type="caution">
    <text evidence="2">The sequence shown here is derived from an EMBL/GenBank/DDBJ whole genome shotgun (WGS) entry which is preliminary data.</text>
</comment>
<dbReference type="Gene3D" id="3.40.50.10540">
    <property type="entry name" value="Crotonobetainyl-coa:carnitine coa-transferase, domain 1"/>
    <property type="match status" value="1"/>
</dbReference>
<evidence type="ECO:0000313" key="3">
    <source>
        <dbReference type="Proteomes" id="UP000216020"/>
    </source>
</evidence>
<keyword evidence="3" id="KW-1185">Reference proteome</keyword>
<dbReference type="InterPro" id="IPR003673">
    <property type="entry name" value="CoA-Trfase_fam_III"/>
</dbReference>
<sequence>MTQNQTATVDTPAAKPGALSGIRVLDLTRVRAGPSCVRQFADWGADVIKIESPEYMEVSDAWGGWRDGADFQNLHRNKRSLSLNMKDPRGLRIFHELVKTADVVAENFRPDVKFRLGIDYETLKEINPGIVYVSISGFGQDGPYARRPGFDHIVQGMGGMMSINGYPENGPTRVGIAVADTGAGLYSALGVMTALLERQKSGLGQWVQVSLLEAMIAMLDFQGARWLMEKEIPAQAGNNHPTSIPTGVYPTADGHVTIAAGEQAMFKRLAKALDREDWLAQPAFATEDARSEHRHEVNDAIAAITRRKSSAEWLEIFEAGGVAAGPIYRMNEVFADEQVRHLGIAKPLMHRTRGPIEVIGQPFSLSRTPSRVETAAPTRGEHNDEVLREIGYTSDAIQSLRQDGVI</sequence>
<accession>A0A261S1P3</accession>
<organism evidence="2 3">
    <name type="scientific">Bordetella genomosp. 10</name>
    <dbReference type="NCBI Taxonomy" id="1416804"/>
    <lineage>
        <taxon>Bacteria</taxon>
        <taxon>Pseudomonadati</taxon>
        <taxon>Pseudomonadota</taxon>
        <taxon>Betaproteobacteria</taxon>
        <taxon>Burkholderiales</taxon>
        <taxon>Alcaligenaceae</taxon>
        <taxon>Bordetella</taxon>
    </lineage>
</organism>
<evidence type="ECO:0000313" key="2">
    <source>
        <dbReference type="EMBL" id="OZI31246.1"/>
    </source>
</evidence>
<name>A0A261S1P3_9BORD</name>
<dbReference type="OrthoDB" id="5294844at2"/>
<keyword evidence="1 2" id="KW-0808">Transferase</keyword>
<dbReference type="Gene3D" id="3.30.1540.10">
    <property type="entry name" value="formyl-coa transferase, domain 3"/>
    <property type="match status" value="1"/>
</dbReference>
<dbReference type="InterPro" id="IPR023606">
    <property type="entry name" value="CoA-Trfase_III_dom_1_sf"/>
</dbReference>
<dbReference type="PANTHER" id="PTHR48207:SF3">
    <property type="entry name" value="SUCCINATE--HYDROXYMETHYLGLUTARATE COA-TRANSFERASE"/>
    <property type="match status" value="1"/>
</dbReference>
<dbReference type="InterPro" id="IPR044855">
    <property type="entry name" value="CoA-Trfase_III_dom3_sf"/>
</dbReference>
<dbReference type="Pfam" id="PF02515">
    <property type="entry name" value="CoA_transf_3"/>
    <property type="match status" value="1"/>
</dbReference>
<protein>
    <submittedName>
        <fullName evidence="2">Formyl-CoA transferase</fullName>
    </submittedName>
</protein>
<gene>
    <name evidence="2" type="ORF">CAL29_25300</name>
</gene>